<evidence type="ECO:0000256" key="1">
    <source>
        <dbReference type="ARBA" id="ARBA00006768"/>
    </source>
</evidence>
<dbReference type="AlphaFoldDB" id="A0A7Z0JD72"/>
<dbReference type="EMBL" id="JACCFS010000001">
    <property type="protein sequence ID" value="NYJ37170.1"/>
    <property type="molecule type" value="Genomic_DNA"/>
</dbReference>
<dbReference type="InterPro" id="IPR005195">
    <property type="entry name" value="Glyco_hydro_65_M"/>
</dbReference>
<dbReference type="InterPro" id="IPR017045">
    <property type="entry name" value="Malt_Pase/Glycosyl_Hdrlase"/>
</dbReference>
<proteinExistence type="inferred from homology"/>
<feature type="domain" description="Glycoside hydrolase family 65 central catalytic" evidence="7">
    <location>
        <begin position="333"/>
        <end position="727"/>
    </location>
</feature>
<dbReference type="GO" id="GO:0005975">
    <property type="term" value="P:carbohydrate metabolic process"/>
    <property type="evidence" value="ECO:0007669"/>
    <property type="project" value="InterPro"/>
</dbReference>
<dbReference type="PANTHER" id="PTHR11051">
    <property type="entry name" value="GLYCOSYL HYDROLASE-RELATED"/>
    <property type="match status" value="1"/>
</dbReference>
<dbReference type="FunFam" id="1.50.10.10:FF:000053">
    <property type="entry name" value="Putative glycosyl hydrolase"/>
    <property type="match status" value="1"/>
</dbReference>
<evidence type="ECO:0000259" key="8">
    <source>
        <dbReference type="Pfam" id="PF03633"/>
    </source>
</evidence>
<dbReference type="InterPro" id="IPR005194">
    <property type="entry name" value="Glyco_hydro_65_C"/>
</dbReference>
<dbReference type="PIRSF" id="PIRSF036289">
    <property type="entry name" value="Glycosyl_hydrolase_malt_phosph"/>
    <property type="match status" value="1"/>
</dbReference>
<accession>A0A7Z0JD72</accession>
<dbReference type="InterPro" id="IPR011013">
    <property type="entry name" value="Gal_mutarotase_sf_dom"/>
</dbReference>
<keyword evidence="4" id="KW-0326">Glycosidase</keyword>
<dbReference type="InterPro" id="IPR037018">
    <property type="entry name" value="GH65_N"/>
</dbReference>
<evidence type="ECO:0000256" key="4">
    <source>
        <dbReference type="ARBA" id="ARBA00023295"/>
    </source>
</evidence>
<name>A0A7Z0JD72_9ACTN</name>
<evidence type="ECO:0000256" key="2">
    <source>
        <dbReference type="ARBA" id="ARBA00022676"/>
    </source>
</evidence>
<evidence type="ECO:0000256" key="6">
    <source>
        <dbReference type="PIRSR" id="PIRSR036289-51"/>
    </source>
</evidence>
<evidence type="ECO:0000256" key="3">
    <source>
        <dbReference type="ARBA" id="ARBA00022679"/>
    </source>
</evidence>
<dbReference type="InterPro" id="IPR005196">
    <property type="entry name" value="Glyco_hydro_65_N"/>
</dbReference>
<evidence type="ECO:0000256" key="5">
    <source>
        <dbReference type="PIRSR" id="PIRSR036289-50"/>
    </source>
</evidence>
<dbReference type="SUPFAM" id="SSF74650">
    <property type="entry name" value="Galactose mutarotase-like"/>
    <property type="match status" value="1"/>
</dbReference>
<feature type="domain" description="Glycoside hydrolase family 65 C-terminal" evidence="8">
    <location>
        <begin position="738"/>
        <end position="799"/>
    </location>
</feature>
<dbReference type="Pfam" id="PF03632">
    <property type="entry name" value="Glyco_hydro_65m"/>
    <property type="match status" value="1"/>
</dbReference>
<dbReference type="Proteomes" id="UP000572051">
    <property type="component" value="Unassembled WGS sequence"/>
</dbReference>
<feature type="domain" description="Glycoside hydrolase family 65 N-terminal" evidence="9">
    <location>
        <begin position="16"/>
        <end position="279"/>
    </location>
</feature>
<keyword evidence="2" id="KW-0328">Glycosyltransferase</keyword>
<evidence type="ECO:0000259" key="9">
    <source>
        <dbReference type="Pfam" id="PF03636"/>
    </source>
</evidence>
<keyword evidence="10" id="KW-0378">Hydrolase</keyword>
<protein>
    <submittedName>
        <fullName evidence="10">Trehalose/maltose hydrolase-like predicted phosphorylase</fullName>
    </submittedName>
</protein>
<sequence>MSRWVLDWDSRGTEVDEGHREALCTLGNGRFATRGAAPESADDGTHYPGTYVAGCYDRLASVVEAHEVDNEDLVNIPNWLPLTFRIDQGAWFGSGAANMPVEDAGEEGAAHPPVLGPRWQRWELDLRRGVLTRQLEVRDGLGRRTRLVQRRFVSMSDPSLAALETTFVPVDWSGVLTVRSALDGRVANRGVRRYRDLRGDHLRPAGTGSDGEDVAWLRARTATSGIRLALAARSTCDRPAEGGFARAGDGGWIAHDLSLTVTEGDAVTFAKVVSVRTSRDHAIEEPLAAALRDADRAAGFDTLLARHEAAWRRVWETCAIDISDGDSQRVLDLHLFHLVQTLSPHTADLDAGAPARGLHGEAYRGHVFWDELFVFPFLNMNFPETARALLRYRWRRLPAARAAAAEAGLPGAMFPWQSGSDGREQTQRLHLNPRSGHWLEDRSHRQRHVGVAIAHNVWQYYQYTGDREFLFGQGAEVLVEIARFLAGLAEYDKALDRYVIRGVMGPDEYHDGYVDRAEPGLDDNAYTNVMTVWVLMRAMETLDLLPESRRRELEETTGMAPHEIDLFADVSRKMRVPFHDGVISQFDGYGALEELDWDRYRAAYGDIRRLDRILEAEGDTCNRYKASKQADVLMLFFLLSEREVVDLLCRLGYPCEPGILAATAEYYQERTSHGSTLSEVVHTWVLARTDLSSAWRFFRRALRADIDDLHTGTTAEGIHLGAMSGTVDILTRCFSGLEAEAGALRLAPRLPAELHSLSFTFRYHGNWDVRVVVTPDRVRVEVPRSSAPPILVAVGGHETVVAPGSACELAY</sequence>
<dbReference type="GO" id="GO:0016757">
    <property type="term" value="F:glycosyltransferase activity"/>
    <property type="evidence" value="ECO:0007669"/>
    <property type="project" value="UniProtKB-KW"/>
</dbReference>
<keyword evidence="11" id="KW-1185">Reference proteome</keyword>
<feature type="binding site" evidence="6">
    <location>
        <begin position="369"/>
        <end position="370"/>
    </location>
    <ligand>
        <name>substrate</name>
    </ligand>
</feature>
<gene>
    <name evidence="10" type="ORF">HNR10_005051</name>
</gene>
<dbReference type="RefSeq" id="WP_179827652.1">
    <property type="nucleotide sequence ID" value="NZ_JACCFS010000001.1"/>
</dbReference>
<evidence type="ECO:0000259" key="7">
    <source>
        <dbReference type="Pfam" id="PF03632"/>
    </source>
</evidence>
<dbReference type="GO" id="GO:0030246">
    <property type="term" value="F:carbohydrate binding"/>
    <property type="evidence" value="ECO:0007669"/>
    <property type="project" value="InterPro"/>
</dbReference>
<dbReference type="InterPro" id="IPR012341">
    <property type="entry name" value="6hp_glycosidase-like_sf"/>
</dbReference>
<dbReference type="Gene3D" id="1.50.10.10">
    <property type="match status" value="1"/>
</dbReference>
<evidence type="ECO:0000313" key="11">
    <source>
        <dbReference type="Proteomes" id="UP000572051"/>
    </source>
</evidence>
<reference evidence="10 11" key="1">
    <citation type="submission" date="2020-07" db="EMBL/GenBank/DDBJ databases">
        <title>Sequencing the genomes of 1000 actinobacteria strains.</title>
        <authorList>
            <person name="Klenk H.-P."/>
        </authorList>
    </citation>
    <scope>NUCLEOTIDE SEQUENCE [LARGE SCALE GENOMIC DNA]</scope>
    <source>
        <strain evidence="10 11">DSM 44442</strain>
    </source>
</reference>
<comment type="caution">
    <text evidence="10">The sequence shown here is derived from an EMBL/GenBank/DDBJ whole genome shotgun (WGS) entry which is preliminary data.</text>
</comment>
<dbReference type="Pfam" id="PF03636">
    <property type="entry name" value="Glyco_hydro_65N"/>
    <property type="match status" value="1"/>
</dbReference>
<feature type="binding site" evidence="6">
    <location>
        <begin position="628"/>
        <end position="629"/>
    </location>
    <ligand>
        <name>substrate</name>
    </ligand>
</feature>
<dbReference type="InterPro" id="IPR008928">
    <property type="entry name" value="6-hairpin_glycosidase_sf"/>
</dbReference>
<dbReference type="SUPFAM" id="SSF48208">
    <property type="entry name" value="Six-hairpin glycosidases"/>
    <property type="match status" value="1"/>
</dbReference>
<dbReference type="Pfam" id="PF03633">
    <property type="entry name" value="Glyco_hydro_65C"/>
    <property type="match status" value="1"/>
</dbReference>
<comment type="similarity">
    <text evidence="1">Belongs to the glycosyl hydrolase 65 family.</text>
</comment>
<dbReference type="PANTHER" id="PTHR11051:SF8">
    <property type="entry name" value="PROTEIN-GLUCOSYLGALACTOSYLHYDROXYLYSINE GLUCOSIDASE"/>
    <property type="match status" value="1"/>
</dbReference>
<organism evidence="10 11">
    <name type="scientific">Nocardiopsis aegyptia</name>
    <dbReference type="NCBI Taxonomy" id="220378"/>
    <lineage>
        <taxon>Bacteria</taxon>
        <taxon>Bacillati</taxon>
        <taxon>Actinomycetota</taxon>
        <taxon>Actinomycetes</taxon>
        <taxon>Streptosporangiales</taxon>
        <taxon>Nocardiopsidaceae</taxon>
        <taxon>Nocardiopsis</taxon>
    </lineage>
</organism>
<dbReference type="Gene3D" id="2.60.420.10">
    <property type="entry name" value="Maltose phosphorylase, domain 3"/>
    <property type="match status" value="1"/>
</dbReference>
<feature type="active site" description="Proton donor" evidence="5">
    <location>
        <position position="508"/>
    </location>
</feature>
<evidence type="ECO:0000313" key="10">
    <source>
        <dbReference type="EMBL" id="NYJ37170.1"/>
    </source>
</evidence>
<dbReference type="Gene3D" id="2.70.98.40">
    <property type="entry name" value="Glycoside hydrolase, family 65, N-terminal domain"/>
    <property type="match status" value="1"/>
</dbReference>
<dbReference type="GO" id="GO:0004553">
    <property type="term" value="F:hydrolase activity, hydrolyzing O-glycosyl compounds"/>
    <property type="evidence" value="ECO:0007669"/>
    <property type="project" value="TreeGrafter"/>
</dbReference>
<keyword evidence="3" id="KW-0808">Transferase</keyword>